<dbReference type="Proteomes" id="UP000190827">
    <property type="component" value="Unassembled WGS sequence"/>
</dbReference>
<proteinExistence type="predicted"/>
<keyword evidence="2" id="KW-1185">Reference proteome</keyword>
<sequence>MTQVIAAPPRLLMVGPQHHGVVQYAIDVADAVVHADPRAERMYASTPADAVLLLDGVDRAHVHVTDRLFGRSPEEAADAVEHLADATELTVTLHDVPQTSDGRMLDRRIAAYARFIAAAHATAVNSRHEQALAEEFLGVGAATVPHAIPLGSRIGTAAVSADDASLPGPRPLTVLIAGFIYPGKGHSSAIQAASRAAEVLRATGRQVADVVVRAIGAPSAGHEDDVLDLEVEARAADVSFEVTGYLDDAAFAAQISRPGIPLAAHGHVSASRSMLDWVEAGRRPLVVDSRYAAEMDQLRPETMVRYDPSTLHTELAAAWLDPSRTRLPAGRSLRPALPDTAGAYLDWWGATAGTGRHRPPTL</sequence>
<protein>
    <submittedName>
        <fullName evidence="1">Uncharacterized protein</fullName>
    </submittedName>
</protein>
<comment type="caution">
    <text evidence="1">The sequence shown here is derived from an EMBL/GenBank/DDBJ whole genome shotgun (WGS) entry which is preliminary data.</text>
</comment>
<organism evidence="1 2">
    <name type="scientific">Plantibacter cousiniae</name>
    <name type="common">nom. nud.</name>
    <dbReference type="NCBI Taxonomy" id="199709"/>
    <lineage>
        <taxon>Bacteria</taxon>
        <taxon>Bacillati</taxon>
        <taxon>Actinomycetota</taxon>
        <taxon>Actinomycetes</taxon>
        <taxon>Micrococcales</taxon>
        <taxon>Microbacteriaceae</taxon>
        <taxon>Plantibacter</taxon>
    </lineage>
</organism>
<dbReference type="EMBL" id="FUZO01000001">
    <property type="protein sequence ID" value="SKC58596.1"/>
    <property type="molecule type" value="Genomic_DNA"/>
</dbReference>
<evidence type="ECO:0000313" key="2">
    <source>
        <dbReference type="Proteomes" id="UP000190827"/>
    </source>
</evidence>
<reference evidence="1 2" key="1">
    <citation type="submission" date="2017-02" db="EMBL/GenBank/DDBJ databases">
        <authorList>
            <person name="Varghese N."/>
            <person name="Submissions S."/>
        </authorList>
    </citation>
    <scope>NUCLEOTIDE SEQUENCE [LARGE SCALE GENOMIC DNA]</scope>
    <source>
        <strain evidence="1 2">VKM Ac-1787</strain>
    </source>
</reference>
<name>A0ABY1LLU5_9MICO</name>
<evidence type="ECO:0000313" key="1">
    <source>
        <dbReference type="EMBL" id="SKC58596.1"/>
    </source>
</evidence>
<accession>A0ABY1LLU5</accession>
<dbReference type="SUPFAM" id="SSF53756">
    <property type="entry name" value="UDP-Glycosyltransferase/glycogen phosphorylase"/>
    <property type="match status" value="1"/>
</dbReference>
<gene>
    <name evidence="1" type="ORF">SAMN06295973_2238</name>
</gene>